<dbReference type="PANTHER" id="PTHR22984">
    <property type="entry name" value="SERINE/THREONINE-PROTEIN KINASE PIM"/>
    <property type="match status" value="1"/>
</dbReference>
<evidence type="ECO:0000256" key="6">
    <source>
        <dbReference type="ARBA" id="ARBA00022777"/>
    </source>
</evidence>
<protein>
    <recommendedName>
        <fullName evidence="2">non-specific serine/threonine protein kinase</fullName>
        <ecNumber evidence="2">2.7.11.1</ecNumber>
    </recommendedName>
</protein>
<dbReference type="GO" id="GO:0005737">
    <property type="term" value="C:cytoplasm"/>
    <property type="evidence" value="ECO:0007669"/>
    <property type="project" value="TreeGrafter"/>
</dbReference>
<dbReference type="Pfam" id="PF00069">
    <property type="entry name" value="Pkinase"/>
    <property type="match status" value="1"/>
</dbReference>
<dbReference type="InterPro" id="IPR008271">
    <property type="entry name" value="Ser/Thr_kinase_AS"/>
</dbReference>
<feature type="compositionally biased region" description="Basic and acidic residues" evidence="10">
    <location>
        <begin position="45"/>
        <end position="58"/>
    </location>
</feature>
<sequence>MYFKSWPSFTNARSVETSNLDGLYSDLSTLSLHGRTSDGQTQSGKKTDSSGERLERASTRSRNSQSPSTNHTQISIRTDIFKAKYQELKLLDEGGYGKVFSGYREDDKLKVAIKHVSQETVERTPQVLSEKMSAVPVEVALLIKVGAGPESKSSSVTPALLDWFDLEDELILVFERPACSMNLVDYISSRQDKLAEEEVKTILAQLLDAAIEMHSRAVFHRDIKLENIIIERKAGVPRVRFLDFGCGTTYTPGQKFTGGIGTKEYTPPEWHERHCYMAVPTTVWQLGVVMYALLHRELPFTDASRIIRHNPLIRPELSHEGKHFLRNCLIKSPEDRPTLEKLRIHPG</sequence>
<dbReference type="GO" id="GO:0007346">
    <property type="term" value="P:regulation of mitotic cell cycle"/>
    <property type="evidence" value="ECO:0007669"/>
    <property type="project" value="TreeGrafter"/>
</dbReference>
<comment type="similarity">
    <text evidence="1">Belongs to the protein kinase superfamily. CAMK Ser/Thr protein kinase family. PIM subfamily.</text>
</comment>
<evidence type="ECO:0000256" key="9">
    <source>
        <dbReference type="ARBA" id="ARBA00048679"/>
    </source>
</evidence>
<keyword evidence="5" id="KW-0547">Nucleotide-binding</keyword>
<evidence type="ECO:0000313" key="12">
    <source>
        <dbReference type="EMBL" id="KAK2839404.1"/>
    </source>
</evidence>
<name>A0AA88MNM0_CHASR</name>
<evidence type="ECO:0000256" key="2">
    <source>
        <dbReference type="ARBA" id="ARBA00012513"/>
    </source>
</evidence>
<evidence type="ECO:0000313" key="13">
    <source>
        <dbReference type="Proteomes" id="UP001187415"/>
    </source>
</evidence>
<evidence type="ECO:0000256" key="3">
    <source>
        <dbReference type="ARBA" id="ARBA00022527"/>
    </source>
</evidence>
<dbReference type="PROSITE" id="PS00108">
    <property type="entry name" value="PROTEIN_KINASE_ST"/>
    <property type="match status" value="1"/>
</dbReference>
<dbReference type="EMBL" id="JAUPFM010000010">
    <property type="protein sequence ID" value="KAK2839404.1"/>
    <property type="molecule type" value="Genomic_DNA"/>
</dbReference>
<dbReference type="EC" id="2.7.11.1" evidence="2"/>
<dbReference type="Gene3D" id="3.30.200.20">
    <property type="entry name" value="Phosphorylase Kinase, domain 1"/>
    <property type="match status" value="1"/>
</dbReference>
<dbReference type="GO" id="GO:0005524">
    <property type="term" value="F:ATP binding"/>
    <property type="evidence" value="ECO:0007669"/>
    <property type="project" value="UniProtKB-KW"/>
</dbReference>
<evidence type="ECO:0000256" key="7">
    <source>
        <dbReference type="ARBA" id="ARBA00022840"/>
    </source>
</evidence>
<dbReference type="PROSITE" id="PS50011">
    <property type="entry name" value="PROTEIN_KINASE_DOM"/>
    <property type="match status" value="1"/>
</dbReference>
<dbReference type="SMART" id="SM00220">
    <property type="entry name" value="S_TKc"/>
    <property type="match status" value="1"/>
</dbReference>
<feature type="region of interest" description="Disordered" evidence="10">
    <location>
        <begin position="33"/>
        <end position="73"/>
    </location>
</feature>
<comment type="caution">
    <text evidence="12">The sequence shown here is derived from an EMBL/GenBank/DDBJ whole genome shotgun (WGS) entry which is preliminary data.</text>
</comment>
<organism evidence="12 13">
    <name type="scientific">Channa striata</name>
    <name type="common">Snakehead murrel</name>
    <name type="synonym">Ophicephalus striatus</name>
    <dbReference type="NCBI Taxonomy" id="64152"/>
    <lineage>
        <taxon>Eukaryota</taxon>
        <taxon>Metazoa</taxon>
        <taxon>Chordata</taxon>
        <taxon>Craniata</taxon>
        <taxon>Vertebrata</taxon>
        <taxon>Euteleostomi</taxon>
        <taxon>Actinopterygii</taxon>
        <taxon>Neopterygii</taxon>
        <taxon>Teleostei</taxon>
        <taxon>Neoteleostei</taxon>
        <taxon>Acanthomorphata</taxon>
        <taxon>Anabantaria</taxon>
        <taxon>Anabantiformes</taxon>
        <taxon>Channoidei</taxon>
        <taxon>Channidae</taxon>
        <taxon>Channa</taxon>
    </lineage>
</organism>
<feature type="compositionally biased region" description="Polar residues" evidence="10">
    <location>
        <begin position="60"/>
        <end position="73"/>
    </location>
</feature>
<comment type="catalytic activity">
    <reaction evidence="8">
        <text>L-threonyl-[protein] + ATP = O-phospho-L-threonyl-[protein] + ADP + H(+)</text>
        <dbReference type="Rhea" id="RHEA:46608"/>
        <dbReference type="Rhea" id="RHEA-COMP:11060"/>
        <dbReference type="Rhea" id="RHEA-COMP:11605"/>
        <dbReference type="ChEBI" id="CHEBI:15378"/>
        <dbReference type="ChEBI" id="CHEBI:30013"/>
        <dbReference type="ChEBI" id="CHEBI:30616"/>
        <dbReference type="ChEBI" id="CHEBI:61977"/>
        <dbReference type="ChEBI" id="CHEBI:456216"/>
        <dbReference type="EC" id="2.7.11.1"/>
    </reaction>
</comment>
<dbReference type="GO" id="GO:0004674">
    <property type="term" value="F:protein serine/threonine kinase activity"/>
    <property type="evidence" value="ECO:0007669"/>
    <property type="project" value="UniProtKB-KW"/>
</dbReference>
<evidence type="ECO:0000256" key="1">
    <source>
        <dbReference type="ARBA" id="ARBA00005505"/>
    </source>
</evidence>
<dbReference type="InterPro" id="IPR011009">
    <property type="entry name" value="Kinase-like_dom_sf"/>
</dbReference>
<evidence type="ECO:0000259" key="11">
    <source>
        <dbReference type="PROSITE" id="PS50011"/>
    </source>
</evidence>
<dbReference type="Gene3D" id="1.10.510.10">
    <property type="entry name" value="Transferase(Phosphotransferase) domain 1"/>
    <property type="match status" value="1"/>
</dbReference>
<evidence type="ECO:0000256" key="10">
    <source>
        <dbReference type="SAM" id="MobiDB-lite"/>
    </source>
</evidence>
<comment type="catalytic activity">
    <reaction evidence="9">
        <text>L-seryl-[protein] + ATP = O-phospho-L-seryl-[protein] + ADP + H(+)</text>
        <dbReference type="Rhea" id="RHEA:17989"/>
        <dbReference type="Rhea" id="RHEA-COMP:9863"/>
        <dbReference type="Rhea" id="RHEA-COMP:11604"/>
        <dbReference type="ChEBI" id="CHEBI:15378"/>
        <dbReference type="ChEBI" id="CHEBI:29999"/>
        <dbReference type="ChEBI" id="CHEBI:30616"/>
        <dbReference type="ChEBI" id="CHEBI:83421"/>
        <dbReference type="ChEBI" id="CHEBI:456216"/>
        <dbReference type="EC" id="2.7.11.1"/>
    </reaction>
</comment>
<dbReference type="AlphaFoldDB" id="A0AA88MNM0"/>
<keyword evidence="4" id="KW-0808">Transferase</keyword>
<dbReference type="GO" id="GO:0043066">
    <property type="term" value="P:negative regulation of apoptotic process"/>
    <property type="evidence" value="ECO:0007669"/>
    <property type="project" value="TreeGrafter"/>
</dbReference>
<dbReference type="Proteomes" id="UP001187415">
    <property type="component" value="Unassembled WGS sequence"/>
</dbReference>
<keyword evidence="7" id="KW-0067">ATP-binding</keyword>
<feature type="domain" description="Protein kinase" evidence="11">
    <location>
        <begin position="85"/>
        <end position="347"/>
    </location>
</feature>
<evidence type="ECO:0000256" key="8">
    <source>
        <dbReference type="ARBA" id="ARBA00047899"/>
    </source>
</evidence>
<proteinExistence type="inferred from homology"/>
<evidence type="ECO:0000256" key="5">
    <source>
        <dbReference type="ARBA" id="ARBA00022741"/>
    </source>
</evidence>
<reference evidence="12" key="1">
    <citation type="submission" date="2023-07" db="EMBL/GenBank/DDBJ databases">
        <title>Chromosome-level Genome Assembly of Striped Snakehead (Channa striata).</title>
        <authorList>
            <person name="Liu H."/>
        </authorList>
    </citation>
    <scope>NUCLEOTIDE SEQUENCE</scope>
    <source>
        <strain evidence="12">Gz</strain>
        <tissue evidence="12">Muscle</tissue>
    </source>
</reference>
<dbReference type="InterPro" id="IPR051138">
    <property type="entry name" value="PIM_Ser/Thr_kinase"/>
</dbReference>
<dbReference type="PANTHER" id="PTHR22984:SF11">
    <property type="entry name" value="AURORA KINASE-RELATED"/>
    <property type="match status" value="1"/>
</dbReference>
<keyword evidence="3" id="KW-0723">Serine/threonine-protein kinase</keyword>
<accession>A0AA88MNM0</accession>
<keyword evidence="6" id="KW-0418">Kinase</keyword>
<gene>
    <name evidence="12" type="ORF">Q5P01_013144</name>
</gene>
<evidence type="ECO:0000256" key="4">
    <source>
        <dbReference type="ARBA" id="ARBA00022679"/>
    </source>
</evidence>
<keyword evidence="13" id="KW-1185">Reference proteome</keyword>
<dbReference type="SUPFAM" id="SSF56112">
    <property type="entry name" value="Protein kinase-like (PK-like)"/>
    <property type="match status" value="1"/>
</dbReference>
<dbReference type="InterPro" id="IPR000719">
    <property type="entry name" value="Prot_kinase_dom"/>
</dbReference>